<dbReference type="Proteomes" id="UP001605036">
    <property type="component" value="Unassembled WGS sequence"/>
</dbReference>
<sequence length="90" mass="9683">MWIIMRTAALRVTIQSIKRSPDSCYSKIGVSSLIVGCILSTMKMEISEGSDDFCLRPCSKCASQPVSSTLVGVPCASEIQPARPPGLYSQ</sequence>
<gene>
    <name evidence="1" type="ORF">R1flu_028478</name>
</gene>
<dbReference type="EMBL" id="JBHFFA010000008">
    <property type="protein sequence ID" value="KAL2609905.1"/>
    <property type="molecule type" value="Genomic_DNA"/>
</dbReference>
<keyword evidence="2" id="KW-1185">Reference proteome</keyword>
<evidence type="ECO:0000313" key="1">
    <source>
        <dbReference type="EMBL" id="KAL2609905.1"/>
    </source>
</evidence>
<protein>
    <recommendedName>
        <fullName evidence="3">NADH-plastoquinone oxidoreductase subunit K</fullName>
    </recommendedName>
</protein>
<reference evidence="1 2" key="1">
    <citation type="submission" date="2024-09" db="EMBL/GenBank/DDBJ databases">
        <title>Chromosome-scale assembly of Riccia fluitans.</title>
        <authorList>
            <person name="Paukszto L."/>
            <person name="Sawicki J."/>
            <person name="Karawczyk K."/>
            <person name="Piernik-Szablinska J."/>
            <person name="Szczecinska M."/>
            <person name="Mazdziarz M."/>
        </authorList>
    </citation>
    <scope>NUCLEOTIDE SEQUENCE [LARGE SCALE GENOMIC DNA]</scope>
    <source>
        <strain evidence="1">Rf_01</strain>
        <tissue evidence="1">Aerial parts of the thallus</tissue>
    </source>
</reference>
<dbReference type="AlphaFoldDB" id="A0ABD1XLT3"/>
<evidence type="ECO:0000313" key="2">
    <source>
        <dbReference type="Proteomes" id="UP001605036"/>
    </source>
</evidence>
<proteinExistence type="predicted"/>
<organism evidence="1 2">
    <name type="scientific">Riccia fluitans</name>
    <dbReference type="NCBI Taxonomy" id="41844"/>
    <lineage>
        <taxon>Eukaryota</taxon>
        <taxon>Viridiplantae</taxon>
        <taxon>Streptophyta</taxon>
        <taxon>Embryophyta</taxon>
        <taxon>Marchantiophyta</taxon>
        <taxon>Marchantiopsida</taxon>
        <taxon>Marchantiidae</taxon>
        <taxon>Marchantiales</taxon>
        <taxon>Ricciaceae</taxon>
        <taxon>Riccia</taxon>
    </lineage>
</organism>
<evidence type="ECO:0008006" key="3">
    <source>
        <dbReference type="Google" id="ProtNLM"/>
    </source>
</evidence>
<name>A0ABD1XLT3_9MARC</name>
<accession>A0ABD1XLT3</accession>
<comment type="caution">
    <text evidence="1">The sequence shown here is derived from an EMBL/GenBank/DDBJ whole genome shotgun (WGS) entry which is preliminary data.</text>
</comment>